<organism evidence="2 3">
    <name type="scientific">Plantactinospora siamensis</name>
    <dbReference type="NCBI Taxonomy" id="555372"/>
    <lineage>
        <taxon>Bacteria</taxon>
        <taxon>Bacillati</taxon>
        <taxon>Actinomycetota</taxon>
        <taxon>Actinomycetes</taxon>
        <taxon>Micromonosporales</taxon>
        <taxon>Micromonosporaceae</taxon>
        <taxon>Plantactinospora</taxon>
    </lineage>
</organism>
<proteinExistence type="predicted"/>
<accession>A0ABV6NUC4</accession>
<evidence type="ECO:0000256" key="1">
    <source>
        <dbReference type="SAM" id="MobiDB-lite"/>
    </source>
</evidence>
<evidence type="ECO:0008006" key="4">
    <source>
        <dbReference type="Google" id="ProtNLM"/>
    </source>
</evidence>
<dbReference type="EMBL" id="JBHLUE010000005">
    <property type="protein sequence ID" value="MFC0564375.1"/>
    <property type="molecule type" value="Genomic_DNA"/>
</dbReference>
<name>A0ABV6NUC4_9ACTN</name>
<dbReference type="InterPro" id="IPR036390">
    <property type="entry name" value="WH_DNA-bd_sf"/>
</dbReference>
<gene>
    <name evidence="2" type="ORF">ACFFHU_09505</name>
</gene>
<evidence type="ECO:0000313" key="2">
    <source>
        <dbReference type="EMBL" id="MFC0564375.1"/>
    </source>
</evidence>
<dbReference type="SUPFAM" id="SSF46785">
    <property type="entry name" value="Winged helix' DNA-binding domain"/>
    <property type="match status" value="1"/>
</dbReference>
<evidence type="ECO:0000313" key="3">
    <source>
        <dbReference type="Proteomes" id="UP001589894"/>
    </source>
</evidence>
<feature type="compositionally biased region" description="Low complexity" evidence="1">
    <location>
        <begin position="185"/>
        <end position="197"/>
    </location>
</feature>
<reference evidence="2 3" key="1">
    <citation type="submission" date="2024-09" db="EMBL/GenBank/DDBJ databases">
        <authorList>
            <person name="Sun Q."/>
            <person name="Mori K."/>
        </authorList>
    </citation>
    <scope>NUCLEOTIDE SEQUENCE [LARGE SCALE GENOMIC DNA]</scope>
    <source>
        <strain evidence="2 3">TBRC 2205</strain>
    </source>
</reference>
<protein>
    <recommendedName>
        <fullName evidence="4">MarR family transcriptional regulator</fullName>
    </recommendedName>
</protein>
<dbReference type="RefSeq" id="WP_377337374.1">
    <property type="nucleotide sequence ID" value="NZ_JBHLUE010000005.1"/>
</dbReference>
<comment type="caution">
    <text evidence="2">The sequence shown here is derived from an EMBL/GenBank/DDBJ whole genome shotgun (WGS) entry which is preliminary data.</text>
</comment>
<sequence>MLAAYAGTGPLAADPAGTDELIRACAGSVLALRIAGAKLARWPALSATDLAGLLADPDGRLDVLVHDDLSVRASVATAVAMVGCDKATMRLLTGLGGGDLPNSVPRLARRVGVSAARVCRAIENLLDAQLVEGGPADYRLAPLVDAYVAELAGSPSEPRLGTADSVPPRAGSDGTPRAGGGGPASAGPPRSSAGAGDDPPPAPGSALVAQTRARLGPGRLLDPARQPIDP</sequence>
<dbReference type="Proteomes" id="UP001589894">
    <property type="component" value="Unassembled WGS sequence"/>
</dbReference>
<keyword evidence="3" id="KW-1185">Reference proteome</keyword>
<feature type="region of interest" description="Disordered" evidence="1">
    <location>
        <begin position="154"/>
        <end position="230"/>
    </location>
</feature>